<evidence type="ECO:0000313" key="1">
    <source>
        <dbReference type="EMBL" id="UJO19736.1"/>
    </source>
</evidence>
<dbReference type="OrthoDB" id="4539697at2759"/>
<reference evidence="1" key="1">
    <citation type="submission" date="2021-12" db="EMBL/GenBank/DDBJ databases">
        <authorList>
            <person name="Zaccaron A."/>
            <person name="Stergiopoulos I."/>
        </authorList>
    </citation>
    <scope>NUCLEOTIDE SEQUENCE</scope>
    <source>
        <strain evidence="1">Race5_Kim</strain>
    </source>
</reference>
<dbReference type="GeneID" id="71989782"/>
<proteinExistence type="predicted"/>
<keyword evidence="2" id="KW-1185">Reference proteome</keyword>
<dbReference type="RefSeq" id="XP_047764102.1">
    <property type="nucleotide sequence ID" value="XM_047909052.1"/>
</dbReference>
<dbReference type="EMBL" id="CP090169">
    <property type="protein sequence ID" value="UJO19736.1"/>
    <property type="molecule type" value="Genomic_DNA"/>
</dbReference>
<accession>A0A9Q8URH9</accession>
<sequence length="433" mass="49278">MPATANGTTNGHVDEDLATAFRKHLPDLTSPRFTTSKEQTPYEYSEAFQKTHHPPWLYNLTETWKELLKEPYKGVTNDGTVRPNLYKNEDLGVNTAQITAAVNTTLSLLTPSQATQLRYPLASKEWRCWSNPEFLLRPFGLRLEGLSDDLAQSILSILSATFPPEGYAKALAAMRINHFLGDLCSVPQLMNQYSYNFLLFGSPSSTEAWGWSLYGHHLCLSVFLKGGDIIISPTFTGAEPNLIDAGPWKGTAILHKEGELGLKLMQSLSQGEQKTAQIFKLMRDPGMLQSGDLKVDRWNQDDQRHLCGAFRDNRVVPYEGVKVSTMTSEQQDLVLEIAEEFLLYHPHKARQRRKEQIKEHFEETYFSWIGGYGDDDAFYYRVQSPVIIFEFDHHSGVFLTNTEPAKYHTHTIVRMPNQGDYGQAWRKPEERVP</sequence>
<reference evidence="1" key="2">
    <citation type="journal article" date="2022" name="Microb. Genom.">
        <title>A chromosome-scale genome assembly of the tomato pathogen Cladosporium fulvum reveals a compartmentalized genome architecture and the presence of a dispensable chromosome.</title>
        <authorList>
            <person name="Zaccaron A.Z."/>
            <person name="Chen L.H."/>
            <person name="Samaras A."/>
            <person name="Stergiopoulos I."/>
        </authorList>
    </citation>
    <scope>NUCLEOTIDE SEQUENCE</scope>
    <source>
        <strain evidence="1">Race5_Kim</strain>
    </source>
</reference>
<evidence type="ECO:0008006" key="3">
    <source>
        <dbReference type="Google" id="ProtNLM"/>
    </source>
</evidence>
<dbReference type="Pfam" id="PF12006">
    <property type="entry name" value="DUF3500"/>
    <property type="match status" value="1"/>
</dbReference>
<protein>
    <recommendedName>
        <fullName evidence="3">DUF3500 domain containing protein</fullName>
    </recommendedName>
</protein>
<gene>
    <name evidence="1" type="ORF">CLAFUR5_09904</name>
</gene>
<name>A0A9Q8URH9_PASFU</name>
<dbReference type="PANTHER" id="PTHR37489:SF1">
    <property type="entry name" value="DUF3500 DOMAIN-CONTAINING PROTEIN"/>
    <property type="match status" value="1"/>
</dbReference>
<dbReference type="Proteomes" id="UP000756132">
    <property type="component" value="Chromosome 7"/>
</dbReference>
<dbReference type="PANTHER" id="PTHR37489">
    <property type="entry name" value="DUF3500 DOMAIN-CONTAINING PROTEIN"/>
    <property type="match status" value="1"/>
</dbReference>
<evidence type="ECO:0000313" key="2">
    <source>
        <dbReference type="Proteomes" id="UP000756132"/>
    </source>
</evidence>
<dbReference type="KEGG" id="ffu:CLAFUR5_09904"/>
<organism evidence="1 2">
    <name type="scientific">Passalora fulva</name>
    <name type="common">Tomato leaf mold</name>
    <name type="synonym">Cladosporium fulvum</name>
    <dbReference type="NCBI Taxonomy" id="5499"/>
    <lineage>
        <taxon>Eukaryota</taxon>
        <taxon>Fungi</taxon>
        <taxon>Dikarya</taxon>
        <taxon>Ascomycota</taxon>
        <taxon>Pezizomycotina</taxon>
        <taxon>Dothideomycetes</taxon>
        <taxon>Dothideomycetidae</taxon>
        <taxon>Mycosphaerellales</taxon>
        <taxon>Mycosphaerellaceae</taxon>
        <taxon>Fulvia</taxon>
    </lineage>
</organism>
<dbReference type="AlphaFoldDB" id="A0A9Q8URH9"/>
<dbReference type="InterPro" id="IPR021889">
    <property type="entry name" value="DUF3500"/>
</dbReference>